<reference evidence="1 2" key="1">
    <citation type="submission" date="2019-07" db="EMBL/GenBank/DDBJ databases">
        <title>Diversity of Bacteria from Kongsfjorden, Arctic.</title>
        <authorList>
            <person name="Yu Y."/>
        </authorList>
    </citation>
    <scope>NUCLEOTIDE SEQUENCE [LARGE SCALE GENOMIC DNA]</scope>
    <source>
        <strain evidence="1 2">SM1923</strain>
    </source>
</reference>
<protein>
    <submittedName>
        <fullName evidence="1">5-carboxymethyl-2-hydroxymuconate Delta-isomerase</fullName>
    </submittedName>
</protein>
<evidence type="ECO:0000313" key="2">
    <source>
        <dbReference type="Proteomes" id="UP000319941"/>
    </source>
</evidence>
<dbReference type="AlphaFoldDB" id="A0A558HWX9"/>
<gene>
    <name evidence="1" type="ORF">FQP86_00550</name>
</gene>
<keyword evidence="2" id="KW-1185">Reference proteome</keyword>
<dbReference type="CDD" id="cd00580">
    <property type="entry name" value="CHMI"/>
    <property type="match status" value="1"/>
</dbReference>
<dbReference type="PANTHER" id="PTHR37950">
    <property type="entry name" value="4-HYDROXYPHENYLACETATE CATABOLISM PROTEIN"/>
    <property type="match status" value="1"/>
</dbReference>
<proteinExistence type="predicted"/>
<dbReference type="STRING" id="553385.GCA_000591415_00268"/>
<dbReference type="Gene3D" id="3.30.429.10">
    <property type="entry name" value="Macrophage Migration Inhibitory Factor"/>
    <property type="match status" value="1"/>
</dbReference>
<sequence length="133" mass="15134">MRPERRGRSQGAHHMPHLVIDYADSLAPSLDMDAIMDDLHRAAMSSGLFKETDIKVRAESWRHWRLAGNQAPLSHKHGFVNLHCHQLEGRSEEDKSRLADILIAALTPHCEAAREVSVEIVEITRATYRKHKV</sequence>
<dbReference type="InterPro" id="IPR004220">
    <property type="entry name" value="5-COMe_2-OHmuconate_Isoase"/>
</dbReference>
<comment type="caution">
    <text evidence="1">The sequence shown here is derived from an EMBL/GenBank/DDBJ whole genome shotgun (WGS) entry which is preliminary data.</text>
</comment>
<dbReference type="InterPro" id="IPR014347">
    <property type="entry name" value="Tautomerase/MIF_sf"/>
</dbReference>
<evidence type="ECO:0000313" key="1">
    <source>
        <dbReference type="EMBL" id="TVU73609.1"/>
    </source>
</evidence>
<name>A0A558HWX9_9GAMM</name>
<dbReference type="SUPFAM" id="SSF55331">
    <property type="entry name" value="Tautomerase/MIF"/>
    <property type="match status" value="1"/>
</dbReference>
<dbReference type="EMBL" id="VNFH01000001">
    <property type="protein sequence ID" value="TVU73609.1"/>
    <property type="molecule type" value="Genomic_DNA"/>
</dbReference>
<dbReference type="PANTHER" id="PTHR37950:SF1">
    <property type="entry name" value="4-HYDROXYPHENYLACETATE CATABOLISM PROTEIN"/>
    <property type="match status" value="1"/>
</dbReference>
<dbReference type="GO" id="GO:0008704">
    <property type="term" value="F:5-carboxymethyl-2-hydroxymuconate delta-isomerase activity"/>
    <property type="evidence" value="ECO:0007669"/>
    <property type="project" value="InterPro"/>
</dbReference>
<dbReference type="Pfam" id="PF02962">
    <property type="entry name" value="CHMI"/>
    <property type="match status" value="1"/>
</dbReference>
<dbReference type="Proteomes" id="UP000319941">
    <property type="component" value="Unassembled WGS sequence"/>
</dbReference>
<keyword evidence="1" id="KW-0413">Isomerase</keyword>
<accession>A0A558HWX9</accession>
<organism evidence="1 2">
    <name type="scientific">Cobetia crustatorum</name>
    <dbReference type="NCBI Taxonomy" id="553385"/>
    <lineage>
        <taxon>Bacteria</taxon>
        <taxon>Pseudomonadati</taxon>
        <taxon>Pseudomonadota</taxon>
        <taxon>Gammaproteobacteria</taxon>
        <taxon>Oceanospirillales</taxon>
        <taxon>Halomonadaceae</taxon>
        <taxon>Cobetia</taxon>
    </lineage>
</organism>
<dbReference type="OrthoDB" id="9814215at2"/>